<feature type="transmembrane region" description="Helical" evidence="10">
    <location>
        <begin position="182"/>
        <end position="204"/>
    </location>
</feature>
<dbReference type="EMBL" id="JAOCQJ010000001">
    <property type="protein sequence ID" value="MCT7314522.1"/>
    <property type="molecule type" value="Genomic_DNA"/>
</dbReference>
<feature type="domain" description="ABC transporter" evidence="11">
    <location>
        <begin position="360"/>
        <end position="594"/>
    </location>
</feature>
<feature type="transmembrane region" description="Helical" evidence="10">
    <location>
        <begin position="264"/>
        <end position="286"/>
    </location>
</feature>
<dbReference type="CDD" id="cd18582">
    <property type="entry name" value="ABC_6TM_ATM1_ABCB7"/>
    <property type="match status" value="1"/>
</dbReference>
<dbReference type="Pfam" id="PF00664">
    <property type="entry name" value="ABC_membrane"/>
    <property type="match status" value="1"/>
</dbReference>
<keyword evidence="6" id="KW-0547">Nucleotide-binding</keyword>
<evidence type="ECO:0000256" key="9">
    <source>
        <dbReference type="ARBA" id="ARBA00023136"/>
    </source>
</evidence>
<evidence type="ECO:0000256" key="7">
    <source>
        <dbReference type="ARBA" id="ARBA00022840"/>
    </source>
</evidence>
<proteinExistence type="predicted"/>
<dbReference type="CDD" id="cd03253">
    <property type="entry name" value="ABCC_ATM1_transporter"/>
    <property type="match status" value="1"/>
</dbReference>
<dbReference type="GO" id="GO:0006879">
    <property type="term" value="P:intracellular iron ion homeostasis"/>
    <property type="evidence" value="ECO:0007669"/>
    <property type="project" value="TreeGrafter"/>
</dbReference>
<evidence type="ECO:0000256" key="8">
    <source>
        <dbReference type="ARBA" id="ARBA00022989"/>
    </source>
</evidence>
<dbReference type="InterPro" id="IPR036640">
    <property type="entry name" value="ABC1_TM_sf"/>
</dbReference>
<evidence type="ECO:0000259" key="12">
    <source>
        <dbReference type="PROSITE" id="PS50929"/>
    </source>
</evidence>
<evidence type="ECO:0000256" key="2">
    <source>
        <dbReference type="ARBA" id="ARBA00022448"/>
    </source>
</evidence>
<dbReference type="InterPro" id="IPR011527">
    <property type="entry name" value="ABC1_TM_dom"/>
</dbReference>
<dbReference type="GO" id="GO:0005524">
    <property type="term" value="F:ATP binding"/>
    <property type="evidence" value="ECO:0007669"/>
    <property type="project" value="UniProtKB-KW"/>
</dbReference>
<evidence type="ECO:0000313" key="13">
    <source>
        <dbReference type="EMBL" id="MCT7314522.1"/>
    </source>
</evidence>
<dbReference type="PANTHER" id="PTHR24221:SF402">
    <property type="entry name" value="IRON-SULFUR CLUSTERS TRANSPORTER ABCB7, MITOCHONDRIAL"/>
    <property type="match status" value="1"/>
</dbReference>
<dbReference type="PROSITE" id="PS00211">
    <property type="entry name" value="ABC_TRANSPORTER_1"/>
    <property type="match status" value="1"/>
</dbReference>
<evidence type="ECO:0000256" key="4">
    <source>
        <dbReference type="ARBA" id="ARBA00022519"/>
    </source>
</evidence>
<dbReference type="GO" id="GO:0140359">
    <property type="term" value="F:ABC-type transporter activity"/>
    <property type="evidence" value="ECO:0007669"/>
    <property type="project" value="InterPro"/>
</dbReference>
<keyword evidence="9 10" id="KW-0472">Membrane</keyword>
<dbReference type="InterPro" id="IPR027417">
    <property type="entry name" value="P-loop_NTPase"/>
</dbReference>
<comment type="subcellular location">
    <subcellularLocation>
        <location evidence="1">Cell membrane</location>
        <topology evidence="1">Multi-pass membrane protein</topology>
    </subcellularLocation>
</comment>
<evidence type="ECO:0000259" key="11">
    <source>
        <dbReference type="PROSITE" id="PS50893"/>
    </source>
</evidence>
<gene>
    <name evidence="13" type="ORF">N5I87_00805</name>
</gene>
<dbReference type="SUPFAM" id="SSF90123">
    <property type="entry name" value="ABC transporter transmembrane region"/>
    <property type="match status" value="1"/>
</dbReference>
<reference evidence="13" key="2">
    <citation type="submission" date="2023-02" db="EMBL/GenBank/DDBJ databases">
        <authorList>
            <person name="Lu C.-H."/>
        </authorList>
    </citation>
    <scope>NUCLEOTIDE SEQUENCE</scope>
    <source>
        <strain evidence="13">22TCCZM01-4</strain>
    </source>
</reference>
<dbReference type="InterPro" id="IPR017871">
    <property type="entry name" value="ABC_transporter-like_CS"/>
</dbReference>
<comment type="caution">
    <text evidence="13">The sequence shown here is derived from an EMBL/GenBank/DDBJ whole genome shotgun (WGS) entry which is preliminary data.</text>
</comment>
<feature type="domain" description="ABC transmembrane type-1" evidence="12">
    <location>
        <begin position="38"/>
        <end position="326"/>
    </location>
</feature>
<dbReference type="RefSeq" id="WP_260772468.1">
    <property type="nucleotide sequence ID" value="NZ_JAOCQH010000002.1"/>
</dbReference>
<dbReference type="SMART" id="SM00382">
    <property type="entry name" value="AAA"/>
    <property type="match status" value="1"/>
</dbReference>
<keyword evidence="5 10" id="KW-0812">Transmembrane</keyword>
<feature type="transmembrane region" description="Helical" evidence="10">
    <location>
        <begin position="306"/>
        <end position="324"/>
    </location>
</feature>
<dbReference type="InterPro" id="IPR003439">
    <property type="entry name" value="ABC_transporter-like_ATP-bd"/>
</dbReference>
<dbReference type="PANTHER" id="PTHR24221">
    <property type="entry name" value="ATP-BINDING CASSETTE SUB-FAMILY B"/>
    <property type="match status" value="1"/>
</dbReference>
<reference evidence="13" key="1">
    <citation type="journal article" date="2023" name="Front. Microbiol.">
        <title>Ralstonia chuxiongensis sp. nov., Ralstonia mojiangensis sp. nov., and Ralstonia soli sp. nov., isolated from tobacco fields, are three novel species in the family Burkholderiaceae.</title>
        <authorList>
            <person name="Lu C.H."/>
            <person name="Zhang Y.Y."/>
            <person name="Jiang N."/>
            <person name="Chen W."/>
            <person name="Shao X."/>
            <person name="Zhao Z.M."/>
            <person name="Lu W.L."/>
            <person name="Hu X."/>
            <person name="Xi Y.X."/>
            <person name="Zou S.Y."/>
            <person name="Wei Q.J."/>
            <person name="Lin Z.L."/>
            <person name="Gong L."/>
            <person name="Gai X.T."/>
            <person name="Zhang L.Q."/>
            <person name="Li J.Y."/>
            <person name="Jin Y."/>
            <person name="Xia Z.Y."/>
        </authorList>
    </citation>
    <scope>NUCLEOTIDE SEQUENCE</scope>
    <source>
        <strain evidence="13">22TCCZM01-4</strain>
    </source>
</reference>
<evidence type="ECO:0000256" key="1">
    <source>
        <dbReference type="ARBA" id="ARBA00004651"/>
    </source>
</evidence>
<evidence type="ECO:0000256" key="3">
    <source>
        <dbReference type="ARBA" id="ARBA00022475"/>
    </source>
</evidence>
<dbReference type="Gene3D" id="3.40.50.300">
    <property type="entry name" value="P-loop containing nucleotide triphosphate hydrolases"/>
    <property type="match status" value="1"/>
</dbReference>
<keyword evidence="2" id="KW-0813">Transport</keyword>
<dbReference type="AlphaFoldDB" id="A0AAE3LAK2"/>
<keyword evidence="7 13" id="KW-0067">ATP-binding</keyword>
<dbReference type="Pfam" id="PF00005">
    <property type="entry name" value="ABC_tran"/>
    <property type="match status" value="1"/>
</dbReference>
<keyword evidence="3" id="KW-1003">Cell membrane</keyword>
<evidence type="ECO:0000256" key="5">
    <source>
        <dbReference type="ARBA" id="ARBA00022692"/>
    </source>
</evidence>
<name>A0AAE3LAK2_9RALS</name>
<dbReference type="FunFam" id="3.40.50.300:FF:000186">
    <property type="entry name" value="ATP-binding cassette sub-family B member 7, mitochondrial"/>
    <property type="match status" value="1"/>
</dbReference>
<dbReference type="GO" id="GO:0016887">
    <property type="term" value="F:ATP hydrolysis activity"/>
    <property type="evidence" value="ECO:0007669"/>
    <property type="project" value="InterPro"/>
</dbReference>
<feature type="transmembrane region" description="Helical" evidence="10">
    <location>
        <begin position="74"/>
        <end position="92"/>
    </location>
</feature>
<accession>A0AAE3LAK2</accession>
<dbReference type="PROSITE" id="PS50893">
    <property type="entry name" value="ABC_TRANSPORTER_2"/>
    <property type="match status" value="1"/>
</dbReference>
<dbReference type="InterPro" id="IPR003593">
    <property type="entry name" value="AAA+_ATPase"/>
</dbReference>
<evidence type="ECO:0000313" key="14">
    <source>
        <dbReference type="Proteomes" id="UP001164374"/>
    </source>
</evidence>
<feature type="transmembrane region" description="Helical" evidence="10">
    <location>
        <begin position="35"/>
        <end position="54"/>
    </location>
</feature>
<organism evidence="13 14">
    <name type="scientific">Ralstonia mojiangensis</name>
    <dbReference type="NCBI Taxonomy" id="2953895"/>
    <lineage>
        <taxon>Bacteria</taxon>
        <taxon>Pseudomonadati</taxon>
        <taxon>Pseudomonadota</taxon>
        <taxon>Betaproteobacteria</taxon>
        <taxon>Burkholderiales</taxon>
        <taxon>Burkholderiaceae</taxon>
        <taxon>Ralstonia</taxon>
    </lineage>
</organism>
<protein>
    <submittedName>
        <fullName evidence="13">ABC transporter ATP-binding protein/permease</fullName>
    </submittedName>
</protein>
<keyword evidence="8 10" id="KW-1133">Transmembrane helix</keyword>
<dbReference type="PROSITE" id="PS50929">
    <property type="entry name" value="ABC_TM1F"/>
    <property type="match status" value="1"/>
</dbReference>
<evidence type="ECO:0000256" key="10">
    <source>
        <dbReference type="SAM" id="Phobius"/>
    </source>
</evidence>
<dbReference type="InterPro" id="IPR039421">
    <property type="entry name" value="Type_1_exporter"/>
</dbReference>
<dbReference type="Proteomes" id="UP001164374">
    <property type="component" value="Unassembled WGS sequence"/>
</dbReference>
<keyword evidence="4" id="KW-0997">Cell inner membrane</keyword>
<evidence type="ECO:0000256" key="6">
    <source>
        <dbReference type="ARBA" id="ARBA00022741"/>
    </source>
</evidence>
<dbReference type="GO" id="GO:0005886">
    <property type="term" value="C:plasma membrane"/>
    <property type="evidence" value="ECO:0007669"/>
    <property type="project" value="UniProtKB-SubCell"/>
</dbReference>
<dbReference type="SUPFAM" id="SSF52540">
    <property type="entry name" value="P-loop containing nucleoside triphosphate hydrolases"/>
    <property type="match status" value="1"/>
</dbReference>
<feature type="transmembrane region" description="Helical" evidence="10">
    <location>
        <begin position="153"/>
        <end position="176"/>
    </location>
</feature>
<sequence length="612" mass="68987">MRRFPASSEPPPPGAARGDWRTIKSLLPYLMAYKWRVALALSFLIAAKVANLGVPMVMKRLIDSMNVSPSDPRALLIVPVGIIIGYGLLRLSTSLFSELREILFAKVTESSVRTLALQVFRHLHALSLRFHLERQTGGMSRDIERGTRGIQSLISYSLYSILPTLVEVGLVITYFFVKYDVWFALITFCALVSYIVFTVTVTNWRTHFRRKMNELDSRANQKAIDSLLNFETVKYFGNEDYEARRYDENLKHYRAAAIRSQNSLSVLNFGQQVIVATALILILYRATQGVAAGHMTLGDLVLVNTLMLQIYIPLNFLGVIYRELKQAVTDMDRMFHLLQTNREVADKPDAKPLAVRAGEVRFAHVDFSYEAKRQILFDVDFTIPAGTTTAVVGQSGSGKSTLARLLFRFYDVKSGAIQIDGQDLRDVTQSSVRAAIGIVPQDTVLFNDSIYYNIAYGRPDASREEVIEAARAAQIHHFVESLPDGYETQVGERGLKLSGGEKQRVAIARTLLKRPPILVFDEATSALDSRTEHAIQEELMRLAQNHTTLVVAHRLSTIVRAHQILVMEHGRIIERGTHESLLRAEGRYAQMWRMQAREPERVAEETEDTRAG</sequence>
<dbReference type="Gene3D" id="1.20.1560.10">
    <property type="entry name" value="ABC transporter type 1, transmembrane domain"/>
    <property type="match status" value="1"/>
</dbReference>